<evidence type="ECO:0000256" key="1">
    <source>
        <dbReference type="SAM" id="MobiDB-lite"/>
    </source>
</evidence>
<feature type="compositionally biased region" description="Polar residues" evidence="1">
    <location>
        <begin position="51"/>
        <end position="63"/>
    </location>
</feature>
<protein>
    <submittedName>
        <fullName evidence="3">Uncharacterized protein</fullName>
    </submittedName>
</protein>
<keyword evidence="2" id="KW-1133">Transmembrane helix</keyword>
<name>A0A6G3SRM9_STRAQ</name>
<proteinExistence type="predicted"/>
<accession>A0A6G3SRM9</accession>
<gene>
    <name evidence="3" type="ORF">G3I43_16040</name>
</gene>
<comment type="caution">
    <text evidence="3">The sequence shown here is derived from an EMBL/GenBank/DDBJ whole genome shotgun (WGS) entry which is preliminary data.</text>
</comment>
<keyword evidence="2" id="KW-0472">Membrane</keyword>
<feature type="transmembrane region" description="Helical" evidence="2">
    <location>
        <begin position="22"/>
        <end position="45"/>
    </location>
</feature>
<reference evidence="3" key="1">
    <citation type="submission" date="2020-01" db="EMBL/GenBank/DDBJ databases">
        <title>Insect and environment-associated Actinomycetes.</title>
        <authorList>
            <person name="Currrie C."/>
            <person name="Chevrette M."/>
            <person name="Carlson C."/>
            <person name="Stubbendieck R."/>
            <person name="Wendt-Pienkowski E."/>
        </authorList>
    </citation>
    <scope>NUCLEOTIDE SEQUENCE</scope>
    <source>
        <strain evidence="3">SID505</strain>
    </source>
</reference>
<evidence type="ECO:0000256" key="2">
    <source>
        <dbReference type="SAM" id="Phobius"/>
    </source>
</evidence>
<dbReference type="EMBL" id="JAAGMK010000443">
    <property type="protein sequence ID" value="NEB85676.1"/>
    <property type="molecule type" value="Genomic_DNA"/>
</dbReference>
<organism evidence="3">
    <name type="scientific">Streptomyces anulatus</name>
    <name type="common">Streptomyces chrysomallus</name>
    <dbReference type="NCBI Taxonomy" id="1892"/>
    <lineage>
        <taxon>Bacteria</taxon>
        <taxon>Bacillati</taxon>
        <taxon>Actinomycetota</taxon>
        <taxon>Actinomycetes</taxon>
        <taxon>Kitasatosporales</taxon>
        <taxon>Streptomycetaceae</taxon>
        <taxon>Streptomyces</taxon>
    </lineage>
</organism>
<feature type="region of interest" description="Disordered" evidence="1">
    <location>
        <begin position="51"/>
        <end position="141"/>
    </location>
</feature>
<keyword evidence="2" id="KW-0812">Transmembrane</keyword>
<sequence length="141" mass="14300">MFYRGVTSQEEQAYMRRATTPAAATVALRGLLVLLIAAVGLLCLLGRSSPQDTALSGPTSVSQVAVAEEPPAEEGSPPCGKKPVVAEDVAPRSDAASGIAPPSGSPQWTDGPAPAAGSGASFCRGDPAPPRPVTTFSVLRM</sequence>
<feature type="compositionally biased region" description="Low complexity" evidence="1">
    <location>
        <begin position="111"/>
        <end position="121"/>
    </location>
</feature>
<evidence type="ECO:0000313" key="3">
    <source>
        <dbReference type="EMBL" id="NEB85676.1"/>
    </source>
</evidence>
<dbReference type="AlphaFoldDB" id="A0A6G3SRM9"/>